<proteinExistence type="predicted"/>
<gene>
    <name evidence="1" type="ORF">PTE30175_00299</name>
</gene>
<protein>
    <submittedName>
        <fullName evidence="1">Uncharacterized protein</fullName>
    </submittedName>
</protein>
<keyword evidence="2" id="KW-1185">Reference proteome</keyword>
<dbReference type="AlphaFoldDB" id="A0A5E4RSL5"/>
<sequence>MISLRTLEHELMKDQMGLTAIERAQRLKGAQPVIKLRPAANEEQFAVQLSLDIA</sequence>
<organism evidence="1 2">
    <name type="scientific">Pandoraea terrae</name>
    <dbReference type="NCBI Taxonomy" id="1537710"/>
    <lineage>
        <taxon>Bacteria</taxon>
        <taxon>Pseudomonadati</taxon>
        <taxon>Pseudomonadota</taxon>
        <taxon>Betaproteobacteria</taxon>
        <taxon>Burkholderiales</taxon>
        <taxon>Burkholderiaceae</taxon>
        <taxon>Pandoraea</taxon>
    </lineage>
</organism>
<accession>A0A5E4RSL5</accession>
<name>A0A5E4RSL5_9BURK</name>
<dbReference type="Proteomes" id="UP000414233">
    <property type="component" value="Unassembled WGS sequence"/>
</dbReference>
<dbReference type="EMBL" id="CABPRZ010000001">
    <property type="protein sequence ID" value="VVD65059.1"/>
    <property type="molecule type" value="Genomic_DNA"/>
</dbReference>
<reference evidence="1 2" key="1">
    <citation type="submission" date="2019-08" db="EMBL/GenBank/DDBJ databases">
        <authorList>
            <person name="Peeters C."/>
        </authorList>
    </citation>
    <scope>NUCLEOTIDE SEQUENCE [LARGE SCALE GENOMIC DNA]</scope>
    <source>
        <strain evidence="1 2">LMG 30175</strain>
    </source>
</reference>
<evidence type="ECO:0000313" key="2">
    <source>
        <dbReference type="Proteomes" id="UP000414233"/>
    </source>
</evidence>
<evidence type="ECO:0000313" key="1">
    <source>
        <dbReference type="EMBL" id="VVD65059.1"/>
    </source>
</evidence>